<dbReference type="eggNOG" id="ENOG502ZHCU">
    <property type="taxonomic scope" value="Bacteria"/>
</dbReference>
<name>F3ZZG8_MAHA5</name>
<dbReference type="KEGG" id="mas:Mahau_0575"/>
<evidence type="ECO:0000313" key="3">
    <source>
        <dbReference type="Proteomes" id="UP000008457"/>
    </source>
</evidence>
<proteinExistence type="predicted"/>
<dbReference type="Proteomes" id="UP000008457">
    <property type="component" value="Chromosome"/>
</dbReference>
<reference evidence="2 3" key="2">
    <citation type="journal article" date="2011" name="Stand. Genomic Sci.">
        <title>Complete genome sequence of Mahella australiensis type strain (50-1 BON).</title>
        <authorList>
            <person name="Sikorski J."/>
            <person name="Teshima H."/>
            <person name="Nolan M."/>
            <person name="Lucas S."/>
            <person name="Hammon N."/>
            <person name="Deshpande S."/>
            <person name="Cheng J.F."/>
            <person name="Pitluck S."/>
            <person name="Liolios K."/>
            <person name="Pagani I."/>
            <person name="Ivanova N."/>
            <person name="Huntemann M."/>
            <person name="Mavromatis K."/>
            <person name="Ovchinikova G."/>
            <person name="Pati A."/>
            <person name="Tapia R."/>
            <person name="Han C."/>
            <person name="Goodwin L."/>
            <person name="Chen A."/>
            <person name="Palaniappan K."/>
            <person name="Land M."/>
            <person name="Hauser L."/>
            <person name="Ngatchou-Djao O.D."/>
            <person name="Rohde M."/>
            <person name="Pukall R."/>
            <person name="Spring S."/>
            <person name="Abt B."/>
            <person name="Goker M."/>
            <person name="Detter J.C."/>
            <person name="Woyke T."/>
            <person name="Bristow J."/>
            <person name="Markowitz V."/>
            <person name="Hugenholtz P."/>
            <person name="Eisen J.A."/>
            <person name="Kyrpides N.C."/>
            <person name="Klenk H.P."/>
            <person name="Lapidus A."/>
        </authorList>
    </citation>
    <scope>NUCLEOTIDE SEQUENCE [LARGE SCALE GENOMIC DNA]</scope>
    <source>
        <strain evidence="3">DSM 15567 / CIP 107919 / 50-1 BON</strain>
    </source>
</reference>
<evidence type="ECO:0000313" key="2">
    <source>
        <dbReference type="EMBL" id="AEE95778.1"/>
    </source>
</evidence>
<organism evidence="2 3">
    <name type="scientific">Mahella australiensis (strain DSM 15567 / CIP 107919 / 50-1 BON)</name>
    <dbReference type="NCBI Taxonomy" id="697281"/>
    <lineage>
        <taxon>Bacteria</taxon>
        <taxon>Bacillati</taxon>
        <taxon>Bacillota</taxon>
        <taxon>Clostridia</taxon>
        <taxon>Thermoanaerobacterales</taxon>
        <taxon>Thermoanaerobacterales Family IV. Incertae Sedis</taxon>
        <taxon>Mahella</taxon>
    </lineage>
</organism>
<evidence type="ECO:0000256" key="1">
    <source>
        <dbReference type="SAM" id="MobiDB-lite"/>
    </source>
</evidence>
<dbReference type="AlphaFoldDB" id="F3ZZG8"/>
<dbReference type="STRING" id="697281.Mahau_0575"/>
<keyword evidence="3" id="KW-1185">Reference proteome</keyword>
<dbReference type="EMBL" id="CP002360">
    <property type="protein sequence ID" value="AEE95778.1"/>
    <property type="molecule type" value="Genomic_DNA"/>
</dbReference>
<feature type="region of interest" description="Disordered" evidence="1">
    <location>
        <begin position="58"/>
        <end position="78"/>
    </location>
</feature>
<protein>
    <submittedName>
        <fullName evidence="2">Uncharacterized protein</fullName>
    </submittedName>
</protein>
<reference evidence="3" key="1">
    <citation type="submission" date="2010-11" db="EMBL/GenBank/DDBJ databases">
        <title>The complete genome of Mahella australiensis DSM 15567.</title>
        <authorList>
            <consortium name="US DOE Joint Genome Institute (JGI-PGF)"/>
            <person name="Lucas S."/>
            <person name="Copeland A."/>
            <person name="Lapidus A."/>
            <person name="Bruce D."/>
            <person name="Goodwin L."/>
            <person name="Pitluck S."/>
            <person name="Kyrpides N."/>
            <person name="Mavromatis K."/>
            <person name="Pagani I."/>
            <person name="Ivanova N."/>
            <person name="Teshima H."/>
            <person name="Brettin T."/>
            <person name="Detter J.C."/>
            <person name="Han C."/>
            <person name="Tapia R."/>
            <person name="Land M."/>
            <person name="Hauser L."/>
            <person name="Markowitz V."/>
            <person name="Cheng J.-F."/>
            <person name="Hugenholtz P."/>
            <person name="Woyke T."/>
            <person name="Wu D."/>
            <person name="Spring S."/>
            <person name="Pukall R."/>
            <person name="Steenblock K."/>
            <person name="Schneider S."/>
            <person name="Klenk H.-P."/>
            <person name="Eisen J.A."/>
        </authorList>
    </citation>
    <scope>NUCLEOTIDE SEQUENCE [LARGE SCALE GENOMIC DNA]</scope>
    <source>
        <strain evidence="3">DSM 15567 / CIP 107919 / 50-1 BON</strain>
    </source>
</reference>
<feature type="compositionally biased region" description="Basic residues" evidence="1">
    <location>
        <begin position="68"/>
        <end position="78"/>
    </location>
</feature>
<gene>
    <name evidence="2" type="ordered locus">Mahau_0575</name>
</gene>
<dbReference type="HOGENOM" id="CLU_2617819_0_0_9"/>
<accession>F3ZZG8</accession>
<sequence length="78" mass="8874">MSKCENCAWYPWVPGADLSMLPVMRCSPRLAARRWTTETIAMENNCPEFKAVIESDVNTGTDNEVKKAPKRANTTRRK</sequence>